<evidence type="ECO:0000313" key="3">
    <source>
        <dbReference type="Proteomes" id="UP001054945"/>
    </source>
</evidence>
<proteinExistence type="predicted"/>
<protein>
    <submittedName>
        <fullName evidence="2">Uncharacterized protein</fullName>
    </submittedName>
</protein>
<feature type="region of interest" description="Disordered" evidence="1">
    <location>
        <begin position="771"/>
        <end position="806"/>
    </location>
</feature>
<feature type="region of interest" description="Disordered" evidence="1">
    <location>
        <begin position="314"/>
        <end position="335"/>
    </location>
</feature>
<dbReference type="AlphaFoldDB" id="A0AAV4NPS5"/>
<comment type="caution">
    <text evidence="2">The sequence shown here is derived from an EMBL/GenBank/DDBJ whole genome shotgun (WGS) entry which is preliminary data.</text>
</comment>
<evidence type="ECO:0000256" key="1">
    <source>
        <dbReference type="SAM" id="MobiDB-lite"/>
    </source>
</evidence>
<evidence type="ECO:0000313" key="2">
    <source>
        <dbReference type="EMBL" id="GIX85676.1"/>
    </source>
</evidence>
<dbReference type="PANTHER" id="PTHR39072:SF2">
    <property type="match status" value="1"/>
</dbReference>
<gene>
    <name evidence="2" type="ORF">CEXT_175951</name>
</gene>
<name>A0AAV4NPS5_CAEEX</name>
<sequence length="806" mass="91269">MTSMEKLPDLTVLLLPSINLDELKTFVGSAQAASSTHSPEIDPSKVEELISSHASESKVETSQRKKRDVDQSVTVLRDGRIISTDARVYLTPTTHYTTYTYFTTILLPNGGTQVKSSLHVDSVVVEPSERAVYGLGEGPCCDGAIRHTNVDDGYGSLATVRRPVDDAHYHIETVPYDVGRASEVTHRTTFTYYTTRFRPGTSYVETRKETETNVSPLSTGRYSPFEIGTYYDPYHTEAPAYYTEDPYIGGSRPTDITHRTTYTYYTTRFRNGVPIVETHKDTVTDSTLIPTYYRPGQVHTNNVRTALPSYSQRIDPNLYRPSSTETNVTPIPTYSRPRNTIIRTQNRVVPTRVVERPVDRTVYDYPNRGSDPYITHRTTFTYYTTRLIGGDVQIDTRYVTETNVSPNPTVPYVRGTVHAQPNYDGYDYYETECPVCRESQRATPVRYVPNTRIASAQTLEVPRHGVRGRTPDQRSERLQPSIRPSTATHYSTYTYATTQLERGGNPVVRTREHTVTEVLSDVVLQLLNLVIEFVRRELYNLRKERVPTNNGATGRSLVRHNFARGSSYADGRQGRRIATNGKVPDRNRVNNYNSGIKPKENAQPNGNRYPNNVPYADSEIKKPTSITYYSTYTYFTTELGDGTPVIKTREHTVTEILTDVIVPTVSRLRKVVENTESYQARNRRIRSIDTNVFRRKLLSVSDSDIENDSSISPTSVVTPPLPVIFTSTSSLLPETLKEKDRFDIGDIYTTEKTSPENYSNLNETLVNKFTSQNESNGVSKQTTEDDRISHSAINTDNENKNERYVN</sequence>
<organism evidence="2 3">
    <name type="scientific">Caerostris extrusa</name>
    <name type="common">Bark spider</name>
    <name type="synonym">Caerostris bankana</name>
    <dbReference type="NCBI Taxonomy" id="172846"/>
    <lineage>
        <taxon>Eukaryota</taxon>
        <taxon>Metazoa</taxon>
        <taxon>Ecdysozoa</taxon>
        <taxon>Arthropoda</taxon>
        <taxon>Chelicerata</taxon>
        <taxon>Arachnida</taxon>
        <taxon>Araneae</taxon>
        <taxon>Araneomorphae</taxon>
        <taxon>Entelegynae</taxon>
        <taxon>Araneoidea</taxon>
        <taxon>Araneidae</taxon>
        <taxon>Caerostris</taxon>
    </lineage>
</organism>
<reference evidence="2 3" key="1">
    <citation type="submission" date="2021-06" db="EMBL/GenBank/DDBJ databases">
        <title>Caerostris extrusa draft genome.</title>
        <authorList>
            <person name="Kono N."/>
            <person name="Arakawa K."/>
        </authorList>
    </citation>
    <scope>NUCLEOTIDE SEQUENCE [LARGE SCALE GENOMIC DNA]</scope>
</reference>
<feature type="compositionally biased region" description="Basic and acidic residues" evidence="1">
    <location>
        <begin position="797"/>
        <end position="806"/>
    </location>
</feature>
<dbReference type="PANTHER" id="PTHR39072">
    <property type="entry name" value="RE48511P"/>
    <property type="match status" value="1"/>
</dbReference>
<dbReference type="EMBL" id="BPLR01021086">
    <property type="protein sequence ID" value="GIX85676.1"/>
    <property type="molecule type" value="Genomic_DNA"/>
</dbReference>
<accession>A0AAV4NPS5</accession>
<dbReference type="Proteomes" id="UP001054945">
    <property type="component" value="Unassembled WGS sequence"/>
</dbReference>
<feature type="compositionally biased region" description="Polar residues" evidence="1">
    <location>
        <begin position="771"/>
        <end position="781"/>
    </location>
</feature>
<keyword evidence="3" id="KW-1185">Reference proteome</keyword>